<reference evidence="3" key="1">
    <citation type="submission" date="2021-10" db="EMBL/GenBank/DDBJ databases">
        <title>Tropical sea cucumber genome reveals ecological adaptation and Cuvierian tubules defense mechanism.</title>
        <authorList>
            <person name="Chen T."/>
        </authorList>
    </citation>
    <scope>NUCLEOTIDE SEQUENCE</scope>
    <source>
        <strain evidence="3">Nanhai2018</strain>
        <tissue evidence="3">Muscle</tissue>
    </source>
</reference>
<name>A0A9Q1HIJ3_HOLLE</name>
<keyword evidence="4" id="KW-1185">Reference proteome</keyword>
<proteinExistence type="predicted"/>
<dbReference type="Pfam" id="PF00098">
    <property type="entry name" value="zf-CCHC"/>
    <property type="match status" value="1"/>
</dbReference>
<dbReference type="Proteomes" id="UP001152320">
    <property type="component" value="Chromosome 1"/>
</dbReference>
<dbReference type="InterPro" id="IPR001878">
    <property type="entry name" value="Znf_CCHC"/>
</dbReference>
<accession>A0A9Q1HIJ3</accession>
<organism evidence="3 4">
    <name type="scientific">Holothuria leucospilota</name>
    <name type="common">Black long sea cucumber</name>
    <name type="synonym">Mertensiothuria leucospilota</name>
    <dbReference type="NCBI Taxonomy" id="206669"/>
    <lineage>
        <taxon>Eukaryota</taxon>
        <taxon>Metazoa</taxon>
        <taxon>Echinodermata</taxon>
        <taxon>Eleutherozoa</taxon>
        <taxon>Echinozoa</taxon>
        <taxon>Holothuroidea</taxon>
        <taxon>Aspidochirotacea</taxon>
        <taxon>Aspidochirotida</taxon>
        <taxon>Holothuriidae</taxon>
        <taxon>Holothuria</taxon>
    </lineage>
</organism>
<protein>
    <submittedName>
        <fullName evidence="3">Zinc finger CCHC domain-containing protein 3</fullName>
    </submittedName>
</protein>
<evidence type="ECO:0000313" key="4">
    <source>
        <dbReference type="Proteomes" id="UP001152320"/>
    </source>
</evidence>
<dbReference type="PROSITE" id="PS50158">
    <property type="entry name" value="ZF_CCHC"/>
    <property type="match status" value="1"/>
</dbReference>
<dbReference type="SUPFAM" id="SSF57756">
    <property type="entry name" value="Retrovirus zinc finger-like domains"/>
    <property type="match status" value="1"/>
</dbReference>
<dbReference type="GO" id="GO:0003676">
    <property type="term" value="F:nucleic acid binding"/>
    <property type="evidence" value="ECO:0007669"/>
    <property type="project" value="InterPro"/>
</dbReference>
<keyword evidence="1" id="KW-0479">Metal-binding</keyword>
<dbReference type="SMART" id="SM00343">
    <property type="entry name" value="ZnF_C2HC"/>
    <property type="match status" value="1"/>
</dbReference>
<comment type="caution">
    <text evidence="3">The sequence shown here is derived from an EMBL/GenBank/DDBJ whole genome shotgun (WGS) entry which is preliminary data.</text>
</comment>
<dbReference type="Gene3D" id="4.10.60.10">
    <property type="entry name" value="Zinc finger, CCHC-type"/>
    <property type="match status" value="1"/>
</dbReference>
<dbReference type="OrthoDB" id="2286764at2759"/>
<dbReference type="AlphaFoldDB" id="A0A9Q1HIJ3"/>
<evidence type="ECO:0000313" key="3">
    <source>
        <dbReference type="EMBL" id="KAJ8048014.1"/>
    </source>
</evidence>
<feature type="domain" description="CCHC-type" evidence="2">
    <location>
        <begin position="51"/>
        <end position="65"/>
    </location>
</feature>
<evidence type="ECO:0000256" key="1">
    <source>
        <dbReference type="PROSITE-ProRule" id="PRU00047"/>
    </source>
</evidence>
<dbReference type="EMBL" id="JAIZAY010000001">
    <property type="protein sequence ID" value="KAJ8048014.1"/>
    <property type="molecule type" value="Genomic_DNA"/>
</dbReference>
<dbReference type="PANTHER" id="PTHR46486">
    <property type="entry name" value="CCHC-TYPE DOMAIN-CONTAINING PROTEIN"/>
    <property type="match status" value="1"/>
</dbReference>
<dbReference type="GO" id="GO:0008270">
    <property type="term" value="F:zinc ion binding"/>
    <property type="evidence" value="ECO:0007669"/>
    <property type="project" value="UniProtKB-KW"/>
</dbReference>
<sequence length="140" mass="16041">MRWCQYTVGELKGIFNGKRQFRMELVRDIPSFLFIGGSKAHIRYFCQPRTCFRCGEEGHEARSCPTAVASARGARGHVPPGKPCGPPPQLRFEILKKYRSPVSSVVRIFDYHVSYDLILLRTRNGSNLYFFLLKKKSPIS</sequence>
<evidence type="ECO:0000259" key="2">
    <source>
        <dbReference type="PROSITE" id="PS50158"/>
    </source>
</evidence>
<keyword evidence="1" id="KW-0863">Zinc-finger</keyword>
<dbReference type="InterPro" id="IPR036875">
    <property type="entry name" value="Znf_CCHC_sf"/>
</dbReference>
<dbReference type="PANTHER" id="PTHR46486:SF1">
    <property type="entry name" value="CCHC-TYPE DOMAIN-CONTAINING PROTEIN"/>
    <property type="match status" value="1"/>
</dbReference>
<keyword evidence="1" id="KW-0862">Zinc</keyword>
<gene>
    <name evidence="3" type="ORF">HOLleu_00167</name>
</gene>